<sequence>MSTERYFEDFAMGQVIAHRRGHTVTEVDNAWLSLLSMNTAQTHFNRDSLADYFDGSFRELPLSAPVALAIAIGLSSEDMSEHALAEVGCTAIRTQSPIVAGDTLMVTSEVIALADGPDDGSGRLTYRLSATVRGTQVLSAERTVLLKRRSAHEARDRAHAAEDAAAILRLLTPPPSA</sequence>
<proteinExistence type="predicted"/>
<dbReference type="PANTHER" id="PTHR43664">
    <property type="entry name" value="MONOAMINE OXIDASE-RELATED"/>
    <property type="match status" value="1"/>
</dbReference>
<dbReference type="InterPro" id="IPR052342">
    <property type="entry name" value="MCH/BMMD"/>
</dbReference>
<dbReference type="InterPro" id="IPR048274">
    <property type="entry name" value="MC_hydratase"/>
</dbReference>
<dbReference type="CDD" id="cd03451">
    <property type="entry name" value="FkbR2"/>
    <property type="match status" value="1"/>
</dbReference>
<dbReference type="Pfam" id="PF19315">
    <property type="entry name" value="MC_hydratase"/>
    <property type="match status" value="1"/>
</dbReference>
<geneLocation type="plasmid" evidence="1">
    <name>pHRIM622</name>
</geneLocation>
<dbReference type="InterPro" id="IPR029069">
    <property type="entry name" value="HotDog_dom_sf"/>
</dbReference>
<evidence type="ECO:0000313" key="1">
    <source>
        <dbReference type="EMBL" id="ACL11842.1"/>
    </source>
</evidence>
<dbReference type="AlphaFoldDB" id="B8R4L2"/>
<accession>B8R4L2</accession>
<reference evidence="1" key="1">
    <citation type="journal article" date="2009" name="Biochem. J.">
        <title>Characterization of the phenylurea hydrolases A and B: founding members of a novel amidohydrolase subgroup.</title>
        <authorList>
            <person name="Khurana J.L."/>
            <person name="Jackson C.J."/>
            <person name="Scott C."/>
            <person name="Pandey G."/>
            <person name="Horne I."/>
            <person name="Russell R.J."/>
            <person name="Herlt A."/>
            <person name="Easton C.J."/>
            <person name="Oakeshott J.G."/>
        </authorList>
    </citation>
    <scope>NUCLEOTIDE SEQUENCE</scope>
    <source>
        <strain evidence="1">D47</strain>
        <plasmid evidence="1">pHRIM622</plasmid>
    </source>
</reference>
<protein>
    <submittedName>
        <fullName evidence="1">Putative dehydratase</fullName>
    </submittedName>
</protein>
<name>B8R4L2_ARTGO</name>
<organism evidence="1">
    <name type="scientific">Arthrobacter globiformis</name>
    <dbReference type="NCBI Taxonomy" id="1665"/>
    <lineage>
        <taxon>Bacteria</taxon>
        <taxon>Bacillati</taxon>
        <taxon>Actinomycetota</taxon>
        <taxon>Actinomycetes</taxon>
        <taxon>Micrococcales</taxon>
        <taxon>Micrococcaceae</taxon>
        <taxon>Arthrobacter</taxon>
    </lineage>
</organism>
<dbReference type="GO" id="GO:0016829">
    <property type="term" value="F:lyase activity"/>
    <property type="evidence" value="ECO:0007669"/>
    <property type="project" value="InterPro"/>
</dbReference>
<dbReference type="EMBL" id="EU851877">
    <property type="protein sequence ID" value="ACL11842.1"/>
    <property type="molecule type" value="Genomic_DNA"/>
</dbReference>
<keyword evidence="1" id="KW-0614">Plasmid</keyword>
<dbReference type="PANTHER" id="PTHR43664:SF1">
    <property type="entry name" value="BETA-METHYLMALYL-COA DEHYDRATASE"/>
    <property type="match status" value="1"/>
</dbReference>
<dbReference type="SUPFAM" id="SSF54637">
    <property type="entry name" value="Thioesterase/thiol ester dehydrase-isomerase"/>
    <property type="match status" value="1"/>
</dbReference>
<dbReference type="Gene3D" id="3.10.129.10">
    <property type="entry name" value="Hotdog Thioesterase"/>
    <property type="match status" value="2"/>
</dbReference>